<feature type="compositionally biased region" description="Polar residues" evidence="1">
    <location>
        <begin position="448"/>
        <end position="459"/>
    </location>
</feature>
<accession>A0A139A8X0</accession>
<feature type="region of interest" description="Disordered" evidence="1">
    <location>
        <begin position="472"/>
        <end position="609"/>
    </location>
</feature>
<protein>
    <submittedName>
        <fullName evidence="2">Uncharacterized protein</fullName>
    </submittedName>
</protein>
<feature type="compositionally biased region" description="Polar residues" evidence="1">
    <location>
        <begin position="338"/>
        <end position="348"/>
    </location>
</feature>
<feature type="compositionally biased region" description="Low complexity" evidence="1">
    <location>
        <begin position="552"/>
        <end position="574"/>
    </location>
</feature>
<keyword evidence="3" id="KW-1185">Reference proteome</keyword>
<reference evidence="2 3" key="1">
    <citation type="journal article" date="2015" name="Genome Biol. Evol.">
        <title>Phylogenomic analyses indicate that early fungi evolved digesting cell walls of algal ancestors of land plants.</title>
        <authorList>
            <person name="Chang Y."/>
            <person name="Wang S."/>
            <person name="Sekimoto S."/>
            <person name="Aerts A.L."/>
            <person name="Choi C."/>
            <person name="Clum A."/>
            <person name="LaButti K.M."/>
            <person name="Lindquist E.A."/>
            <person name="Yee Ngan C."/>
            <person name="Ohm R.A."/>
            <person name="Salamov A.A."/>
            <person name="Grigoriev I.V."/>
            <person name="Spatafora J.W."/>
            <person name="Berbee M.L."/>
        </authorList>
    </citation>
    <scope>NUCLEOTIDE SEQUENCE [LARGE SCALE GENOMIC DNA]</scope>
    <source>
        <strain evidence="2 3">JEL478</strain>
    </source>
</reference>
<feature type="compositionally biased region" description="Low complexity" evidence="1">
    <location>
        <begin position="349"/>
        <end position="368"/>
    </location>
</feature>
<feature type="compositionally biased region" description="Polar residues" evidence="1">
    <location>
        <begin position="426"/>
        <end position="440"/>
    </location>
</feature>
<dbReference type="EMBL" id="KQ965781">
    <property type="protein sequence ID" value="KXS13154.1"/>
    <property type="molecule type" value="Genomic_DNA"/>
</dbReference>
<dbReference type="OrthoDB" id="10609523at2759"/>
<feature type="region of interest" description="Disordered" evidence="1">
    <location>
        <begin position="399"/>
        <end position="459"/>
    </location>
</feature>
<evidence type="ECO:0000256" key="1">
    <source>
        <dbReference type="SAM" id="MobiDB-lite"/>
    </source>
</evidence>
<evidence type="ECO:0000313" key="2">
    <source>
        <dbReference type="EMBL" id="KXS13154.1"/>
    </source>
</evidence>
<organism evidence="2 3">
    <name type="scientific">Gonapodya prolifera (strain JEL478)</name>
    <name type="common">Monoblepharis prolifera</name>
    <dbReference type="NCBI Taxonomy" id="1344416"/>
    <lineage>
        <taxon>Eukaryota</taxon>
        <taxon>Fungi</taxon>
        <taxon>Fungi incertae sedis</taxon>
        <taxon>Chytridiomycota</taxon>
        <taxon>Chytridiomycota incertae sedis</taxon>
        <taxon>Monoblepharidomycetes</taxon>
        <taxon>Monoblepharidales</taxon>
        <taxon>Gonapodyaceae</taxon>
        <taxon>Gonapodya</taxon>
    </lineage>
</organism>
<gene>
    <name evidence="2" type="ORF">M427DRAFT_383302</name>
</gene>
<name>A0A139A8X0_GONPJ</name>
<proteinExistence type="predicted"/>
<evidence type="ECO:0000313" key="3">
    <source>
        <dbReference type="Proteomes" id="UP000070544"/>
    </source>
</evidence>
<feature type="region of interest" description="Disordered" evidence="1">
    <location>
        <begin position="59"/>
        <end position="81"/>
    </location>
</feature>
<dbReference type="Proteomes" id="UP000070544">
    <property type="component" value="Unassembled WGS sequence"/>
</dbReference>
<feature type="compositionally biased region" description="Basic and acidic residues" evidence="1">
    <location>
        <begin position="71"/>
        <end position="81"/>
    </location>
</feature>
<feature type="region of interest" description="Disordered" evidence="1">
    <location>
        <begin position="259"/>
        <end position="371"/>
    </location>
</feature>
<sequence>MPGLTRIHVRWWGGEKTVVIRPERRPATFDEFVYFLCGRIPGLEDGGREKVIRMGWREAKEGDGEDAEEEGDKKDGKDKKRIDLDDDDDLLNMFESGGDYIDVAVELREPTPRTRHRLISPQFILAMRSHLSNTKQAQVQSQAPRYDGLTGAGPSAHNTFPHSHSYAAHAHTLPHFNSLPHSSSTFLLSHYGIPDSDHVAHHPFPGVAATLAFDPHPPRVSSANALLSPPLTPLLRKGSIPHAAVAGISLDSLPLPPYLPTPTPAHSTLPRPTSPKTEYPPTTFPGPAAQKLPSLPRQDTHPQDDPTATIPREFGRQRGLSGGSLEHMNMSRAASMPKSISSIASGPTSGPSSAHAQAQGQGQGAQVPTPGPPTATVLARAFSRIGHSGARVPVLAHVHGSGQGQGQAIPTPPTSPTDSLGAFPSFSFTDTPPHLSSTHLVTPPGSATALTQPHDQSRSLSSLAFRGVEARALGPGVGTGTSPGRTEATNGGVDSDTDSARRRRASTSAAVAQGRSTPSNPNRDTDTTLPPFPSVQRAKSDPYGGLGVPPRGAASPVPTAPGASTSASGAGSPPRTAALASSKSADHLRPRATATAPPPPPAHRPPSMSTLASLDYFSVTGGQGMAVLQEGPGAAAKRYTFPMEWRNSRVDSVESVMGVLGKAGWEGQRSMGYKQADMLDTKGGQLSVTYVPRLSNAKRPVDAGGVGVTLSFTIFFNTRALLNLSMDLYPRKVPDLTPRTFRNAFLIPLFTCGVATEWCCLAPPEDLVKNDPKAPGNYRVVFVVKDERERVSESCGRVVGGWLSNAVGDGVWAEEMLRRSFPGLLTKTATKTGGMVGLDR</sequence>
<dbReference type="AlphaFoldDB" id="A0A139A8X0"/>